<evidence type="ECO:0000313" key="1">
    <source>
        <dbReference type="EMBL" id="ALA58438.1"/>
    </source>
</evidence>
<dbReference type="STRING" id="42253.NITMOv2_2021"/>
<accession>A0A0K2GBW8</accession>
<evidence type="ECO:0000313" key="2">
    <source>
        <dbReference type="Proteomes" id="UP000069205"/>
    </source>
</evidence>
<protein>
    <submittedName>
        <fullName evidence="1">Uncharacterized protein</fullName>
    </submittedName>
</protein>
<keyword evidence="2" id="KW-1185">Reference proteome</keyword>
<dbReference type="Proteomes" id="UP000069205">
    <property type="component" value="Chromosome"/>
</dbReference>
<dbReference type="EMBL" id="CP011801">
    <property type="protein sequence ID" value="ALA58438.1"/>
    <property type="molecule type" value="Genomic_DNA"/>
</dbReference>
<sequence length="121" mass="13957">MRDLVECGQDSRMEPRVDDERDLAVVELWLSYPYLKEHPWVVQAVTGFLSAYFMEHPGFRVQRHFDDLESGAHVWLCEVPAAMKVPSLLRRLQADVPPFHSRQSTDASGRARYVLGCPERT</sequence>
<dbReference type="AlphaFoldDB" id="A0A0K2GBW8"/>
<reference evidence="1 2" key="1">
    <citation type="journal article" date="2015" name="Proc. Natl. Acad. Sci. U.S.A.">
        <title>Expanded metabolic versatility of ubiquitous nitrite-oxidizing bacteria from the genus Nitrospira.</title>
        <authorList>
            <person name="Koch H."/>
            <person name="Lucker S."/>
            <person name="Albertsen M."/>
            <person name="Kitzinger K."/>
            <person name="Herbold C."/>
            <person name="Spieck E."/>
            <person name="Nielsen P.H."/>
            <person name="Wagner M."/>
            <person name="Daims H."/>
        </authorList>
    </citation>
    <scope>NUCLEOTIDE SEQUENCE [LARGE SCALE GENOMIC DNA]</scope>
    <source>
        <strain evidence="1 2">NSP M-1</strain>
    </source>
</reference>
<dbReference type="PATRIC" id="fig|42253.5.peg.1993"/>
<organism evidence="1 2">
    <name type="scientific">Nitrospira moscoviensis</name>
    <dbReference type="NCBI Taxonomy" id="42253"/>
    <lineage>
        <taxon>Bacteria</taxon>
        <taxon>Pseudomonadati</taxon>
        <taxon>Nitrospirota</taxon>
        <taxon>Nitrospiria</taxon>
        <taxon>Nitrospirales</taxon>
        <taxon>Nitrospiraceae</taxon>
        <taxon>Nitrospira</taxon>
    </lineage>
</organism>
<proteinExistence type="predicted"/>
<dbReference type="KEGG" id="nmv:NITMOv2_2021"/>
<name>A0A0K2GBW8_NITMO</name>
<gene>
    <name evidence="1" type="ORF">NITMOv2_2021</name>
</gene>